<dbReference type="GO" id="GO:0008270">
    <property type="term" value="F:zinc ion binding"/>
    <property type="evidence" value="ECO:0007669"/>
    <property type="project" value="UniProtKB-UniRule"/>
</dbReference>
<comment type="cofactor">
    <cofactor evidence="8">
        <name>Zn(2+)</name>
        <dbReference type="ChEBI" id="CHEBI:29105"/>
    </cofactor>
</comment>
<protein>
    <recommendedName>
        <fullName evidence="3 8">Carbonic anhydrase</fullName>
        <ecNumber evidence="3 8">4.2.1.1</ecNumber>
    </recommendedName>
</protein>
<dbReference type="InterPro" id="IPR023561">
    <property type="entry name" value="Carbonic_anhydrase_a-class"/>
</dbReference>
<dbReference type="EMBL" id="REGN01006309">
    <property type="protein sequence ID" value="RNA10051.1"/>
    <property type="molecule type" value="Genomic_DNA"/>
</dbReference>
<evidence type="ECO:0000313" key="11">
    <source>
        <dbReference type="Proteomes" id="UP000276133"/>
    </source>
</evidence>
<proteinExistence type="inferred from homology"/>
<evidence type="ECO:0000256" key="4">
    <source>
        <dbReference type="ARBA" id="ARBA00022723"/>
    </source>
</evidence>
<dbReference type="Pfam" id="PF00194">
    <property type="entry name" value="Carb_anhydrase"/>
    <property type="match status" value="1"/>
</dbReference>
<dbReference type="SUPFAM" id="SSF51069">
    <property type="entry name" value="Carbonic anhydrase"/>
    <property type="match status" value="1"/>
</dbReference>
<comment type="caution">
    <text evidence="10">The sequence shown here is derived from an EMBL/GenBank/DDBJ whole genome shotgun (WGS) entry which is preliminary data.</text>
</comment>
<evidence type="ECO:0000256" key="7">
    <source>
        <dbReference type="ARBA" id="ARBA00048348"/>
    </source>
</evidence>
<keyword evidence="5 8" id="KW-0862">Zinc</keyword>
<evidence type="ECO:0000256" key="5">
    <source>
        <dbReference type="ARBA" id="ARBA00022833"/>
    </source>
</evidence>
<dbReference type="Proteomes" id="UP000276133">
    <property type="component" value="Unassembled WGS sequence"/>
</dbReference>
<keyword evidence="4 8" id="KW-0479">Metal-binding</keyword>
<dbReference type="CDD" id="cd00326">
    <property type="entry name" value="alpha_CA"/>
    <property type="match status" value="1"/>
</dbReference>
<organism evidence="10 11">
    <name type="scientific">Brachionus plicatilis</name>
    <name type="common">Marine rotifer</name>
    <name type="synonym">Brachionus muelleri</name>
    <dbReference type="NCBI Taxonomy" id="10195"/>
    <lineage>
        <taxon>Eukaryota</taxon>
        <taxon>Metazoa</taxon>
        <taxon>Spiralia</taxon>
        <taxon>Gnathifera</taxon>
        <taxon>Rotifera</taxon>
        <taxon>Eurotatoria</taxon>
        <taxon>Monogononta</taxon>
        <taxon>Pseudotrocha</taxon>
        <taxon>Ploima</taxon>
        <taxon>Brachionidae</taxon>
        <taxon>Brachionus</taxon>
    </lineage>
</organism>
<evidence type="ECO:0000256" key="3">
    <source>
        <dbReference type="ARBA" id="ARBA00012925"/>
    </source>
</evidence>
<evidence type="ECO:0000259" key="9">
    <source>
        <dbReference type="PROSITE" id="PS51144"/>
    </source>
</evidence>
<evidence type="ECO:0000256" key="1">
    <source>
        <dbReference type="ARBA" id="ARBA00002904"/>
    </source>
</evidence>
<feature type="domain" description="Alpha-carbonic anhydrase" evidence="9">
    <location>
        <begin position="18"/>
        <end position="261"/>
    </location>
</feature>
<dbReference type="InterPro" id="IPR001148">
    <property type="entry name" value="CA_dom"/>
</dbReference>
<evidence type="ECO:0000256" key="6">
    <source>
        <dbReference type="ARBA" id="ARBA00023239"/>
    </source>
</evidence>
<comment type="catalytic activity">
    <reaction evidence="7 8">
        <text>hydrogencarbonate + H(+) = CO2 + H2O</text>
        <dbReference type="Rhea" id="RHEA:10748"/>
        <dbReference type="ChEBI" id="CHEBI:15377"/>
        <dbReference type="ChEBI" id="CHEBI:15378"/>
        <dbReference type="ChEBI" id="CHEBI:16526"/>
        <dbReference type="ChEBI" id="CHEBI:17544"/>
        <dbReference type="EC" id="4.2.1.1"/>
    </reaction>
</comment>
<feature type="chain" id="PRO_5025097299" description="Carbonic anhydrase" evidence="8">
    <location>
        <begin position="18"/>
        <end position="282"/>
    </location>
</feature>
<keyword evidence="11" id="KW-1185">Reference proteome</keyword>
<dbReference type="InterPro" id="IPR018338">
    <property type="entry name" value="Carbonic_anhydrase_a-class_CS"/>
</dbReference>
<dbReference type="EC" id="4.2.1.1" evidence="3 8"/>
<dbReference type="GO" id="GO:0004089">
    <property type="term" value="F:carbonate dehydratase activity"/>
    <property type="evidence" value="ECO:0007669"/>
    <property type="project" value="UniProtKB-UniRule"/>
</dbReference>
<dbReference type="GO" id="GO:0005886">
    <property type="term" value="C:plasma membrane"/>
    <property type="evidence" value="ECO:0007669"/>
    <property type="project" value="TreeGrafter"/>
</dbReference>
<feature type="signal peptide" evidence="8">
    <location>
        <begin position="1"/>
        <end position="17"/>
    </location>
</feature>
<accession>A0A3M7QG78</accession>
<evidence type="ECO:0000256" key="2">
    <source>
        <dbReference type="ARBA" id="ARBA00010718"/>
    </source>
</evidence>
<reference evidence="10 11" key="1">
    <citation type="journal article" date="2018" name="Sci. Rep.">
        <title>Genomic signatures of local adaptation to the degree of environmental predictability in rotifers.</title>
        <authorList>
            <person name="Franch-Gras L."/>
            <person name="Hahn C."/>
            <person name="Garcia-Roger E.M."/>
            <person name="Carmona M.J."/>
            <person name="Serra M."/>
            <person name="Gomez A."/>
        </authorList>
    </citation>
    <scope>NUCLEOTIDE SEQUENCE [LARGE SCALE GENOMIC DNA]</scope>
    <source>
        <strain evidence="10">HYR1</strain>
    </source>
</reference>
<dbReference type="SMART" id="SM01057">
    <property type="entry name" value="Carb_anhydrase"/>
    <property type="match status" value="1"/>
</dbReference>
<dbReference type="PROSITE" id="PS00162">
    <property type="entry name" value="ALPHA_CA_1"/>
    <property type="match status" value="1"/>
</dbReference>
<dbReference type="InterPro" id="IPR036398">
    <property type="entry name" value="CA_dom_sf"/>
</dbReference>
<keyword evidence="8" id="KW-0732">Signal</keyword>
<keyword evidence="6 8" id="KW-0456">Lyase</keyword>
<evidence type="ECO:0000313" key="10">
    <source>
        <dbReference type="EMBL" id="RNA10051.1"/>
    </source>
</evidence>
<name>A0A3M7QG78_BRAPC</name>
<dbReference type="Gene3D" id="3.10.200.10">
    <property type="entry name" value="Alpha carbonic anhydrase"/>
    <property type="match status" value="1"/>
</dbReference>
<sequence length="282" mass="31962">MFFKLFFASCLLTIIHSAEWNYENLGPDYWKNNNLNGFEACKLTSQSPINIEQSSAKYDSNLGNFAFFNYSKSFTWTAKNNGHSISLETGEDSPPNVEGSDFSEKFNLLGFHFHWGYNIYQGSEHVLDGNKFPLEVHLVHQSVKPNGSIAVLGFFFEISQSDNENLNPLIDVANLKDNKTKSVQYSLSSMIPNATTLNSNGYFRYSGSFTTPPCTEGVIWTVFKQKILISEAQVKKFYESEIKINFRDVQPLNGRTITTNINTNTNTNNNNSAKSYFFNNCL</sequence>
<dbReference type="PANTHER" id="PTHR18952:SF265">
    <property type="entry name" value="CARBONIC ANHYDRASE"/>
    <property type="match status" value="1"/>
</dbReference>
<dbReference type="OrthoDB" id="429145at2759"/>
<evidence type="ECO:0000256" key="8">
    <source>
        <dbReference type="RuleBase" id="RU367011"/>
    </source>
</evidence>
<dbReference type="AlphaFoldDB" id="A0A3M7QG78"/>
<comment type="function">
    <text evidence="1 8">Reversible hydration of carbon dioxide.</text>
</comment>
<dbReference type="PROSITE" id="PS51144">
    <property type="entry name" value="ALPHA_CA_2"/>
    <property type="match status" value="1"/>
</dbReference>
<dbReference type="PANTHER" id="PTHR18952">
    <property type="entry name" value="CARBONIC ANHYDRASE"/>
    <property type="match status" value="1"/>
</dbReference>
<gene>
    <name evidence="10" type="ORF">BpHYR1_027142</name>
</gene>
<dbReference type="STRING" id="10195.A0A3M7QG78"/>
<comment type="similarity">
    <text evidence="2 8">Belongs to the alpha-carbonic anhydrase family.</text>
</comment>